<reference evidence="1 2" key="1">
    <citation type="submission" date="2019-03" db="EMBL/GenBank/DDBJ databases">
        <title>Genome sequence of Lentibacillus salicampi ATCC BAA-719.</title>
        <authorList>
            <person name="Maclea K.S."/>
            <person name="Simoes Junior M."/>
        </authorList>
    </citation>
    <scope>NUCLEOTIDE SEQUENCE [LARGE SCALE GENOMIC DNA]</scope>
    <source>
        <strain evidence="1 2">ATCC BAA-719</strain>
    </source>
</reference>
<dbReference type="AlphaFoldDB" id="A0A4Y9AFY6"/>
<dbReference type="Proteomes" id="UP000298484">
    <property type="component" value="Unassembled WGS sequence"/>
</dbReference>
<evidence type="ECO:0000313" key="2">
    <source>
        <dbReference type="Proteomes" id="UP000298484"/>
    </source>
</evidence>
<proteinExistence type="predicted"/>
<evidence type="ECO:0000313" key="1">
    <source>
        <dbReference type="EMBL" id="TFJ94345.1"/>
    </source>
</evidence>
<protein>
    <submittedName>
        <fullName evidence="1">Uncharacterized protein</fullName>
    </submittedName>
</protein>
<dbReference type="OrthoDB" id="2966834at2"/>
<sequence>MYNLLKEDYVRCVWPGVSLPLGKTGKYLIDFFKENYDVNIQYLEETKTLSGYGQKGSRIDQIFNVYLDSIDNFDNIKQKIGAQYAKDIVRTGDHRLYKERIYLSYFKRLESELLKAGVITEKDVYKSIM</sequence>
<comment type="caution">
    <text evidence="1">The sequence shown here is derived from an EMBL/GenBank/DDBJ whole genome shotgun (WGS) entry which is preliminary data.</text>
</comment>
<name>A0A4Y9AFY6_9BACI</name>
<dbReference type="EMBL" id="SRHY01000001">
    <property type="protein sequence ID" value="TFJ94345.1"/>
    <property type="molecule type" value="Genomic_DNA"/>
</dbReference>
<organism evidence="1 2">
    <name type="scientific">Lentibacillus salicampi</name>
    <dbReference type="NCBI Taxonomy" id="175306"/>
    <lineage>
        <taxon>Bacteria</taxon>
        <taxon>Bacillati</taxon>
        <taxon>Bacillota</taxon>
        <taxon>Bacilli</taxon>
        <taxon>Bacillales</taxon>
        <taxon>Bacillaceae</taxon>
        <taxon>Lentibacillus</taxon>
    </lineage>
</organism>
<gene>
    <name evidence="1" type="ORF">E4U82_00025</name>
</gene>
<keyword evidence="2" id="KW-1185">Reference proteome</keyword>
<dbReference type="RefSeq" id="WP_135107991.1">
    <property type="nucleotide sequence ID" value="NZ_SRHY01000001.1"/>
</dbReference>
<accession>A0A4Y9AFY6</accession>